<accession>A0A1T0C756</accession>
<dbReference type="EMBL" id="MUYO01000002">
    <property type="protein sequence ID" value="OOS18142.1"/>
    <property type="molecule type" value="Genomic_DNA"/>
</dbReference>
<keyword evidence="1" id="KW-1133">Transmembrane helix</keyword>
<feature type="transmembrane region" description="Helical" evidence="1">
    <location>
        <begin position="108"/>
        <end position="133"/>
    </location>
</feature>
<feature type="transmembrane region" description="Helical" evidence="1">
    <location>
        <begin position="21"/>
        <end position="44"/>
    </location>
</feature>
<keyword evidence="1" id="KW-0472">Membrane</keyword>
<dbReference type="AlphaFoldDB" id="A0A1T0C756"/>
<evidence type="ECO:0000313" key="3">
    <source>
        <dbReference type="Proteomes" id="UP000190652"/>
    </source>
</evidence>
<feature type="transmembrane region" description="Helical" evidence="1">
    <location>
        <begin position="145"/>
        <end position="168"/>
    </location>
</feature>
<dbReference type="Proteomes" id="UP000190652">
    <property type="component" value="Unassembled WGS sequence"/>
</dbReference>
<comment type="caution">
    <text evidence="2">The sequence shown here is derived from an EMBL/GenBank/DDBJ whole genome shotgun (WGS) entry which is preliminary data.</text>
</comment>
<name>A0A1T0C756_STRMT</name>
<sequence>MDRRAGIYMRTNILKLSQFLNIFYLKIALLIFSCLYFIAPWFIVLKDFETYKVQYPAVIGIAEFIVLTSFLVFVYIFLPIFCVIFLYKIIVGSINVRRCLKQIKNYKFYMIVLNRIPLHTFMVYFSSVLLWLMYLTKPVDLSNALPLPIILPLEKINPFYMILGYWLLNKRCEYQLHQYLYPVMRGSSHDGRIYALPEELFIWNRQRSQKIGKWKRDRRYNTTTDLVEAQIGYSKFPFFLLATKWSVDPYDQNWTIGEKAYLTSRWK</sequence>
<keyword evidence="1" id="KW-0812">Transmembrane</keyword>
<organism evidence="2 3">
    <name type="scientific">Streptococcus mitis</name>
    <dbReference type="NCBI Taxonomy" id="28037"/>
    <lineage>
        <taxon>Bacteria</taxon>
        <taxon>Bacillati</taxon>
        <taxon>Bacillota</taxon>
        <taxon>Bacilli</taxon>
        <taxon>Lactobacillales</taxon>
        <taxon>Streptococcaceae</taxon>
        <taxon>Streptococcus</taxon>
        <taxon>Streptococcus mitis group</taxon>
    </lineage>
</organism>
<evidence type="ECO:0000256" key="1">
    <source>
        <dbReference type="SAM" id="Phobius"/>
    </source>
</evidence>
<evidence type="ECO:0000313" key="2">
    <source>
        <dbReference type="EMBL" id="OOS18142.1"/>
    </source>
</evidence>
<proteinExistence type="predicted"/>
<feature type="transmembrane region" description="Helical" evidence="1">
    <location>
        <begin position="64"/>
        <end position="87"/>
    </location>
</feature>
<protein>
    <submittedName>
        <fullName evidence="2">Uncharacterized protein</fullName>
    </submittedName>
</protein>
<gene>
    <name evidence="2" type="ORF">B0686_05510</name>
</gene>
<reference evidence="2 3" key="1">
    <citation type="submission" date="2017-02" db="EMBL/GenBank/DDBJ databases">
        <title>Draft genome sequence of Streptococcus mitis CCUG 63687.</title>
        <authorList>
            <person name="Salva-Serra F."/>
            <person name="Engstrom-Jakobsson H."/>
            <person name="Thorell K."/>
            <person name="Jaen-Luchoro D."/>
            <person name="Gonzales-Siles L."/>
            <person name="Karlsson R."/>
            <person name="Yazdan S."/>
            <person name="Boulund F."/>
            <person name="Johnning A."/>
            <person name="Engstrand L."/>
            <person name="Kristiansson E."/>
            <person name="Moore E."/>
        </authorList>
    </citation>
    <scope>NUCLEOTIDE SEQUENCE [LARGE SCALE GENOMIC DNA]</scope>
    <source>
        <strain evidence="2 3">CCUG 63687</strain>
    </source>
</reference>